<dbReference type="PROSITE" id="PS51318">
    <property type="entry name" value="TAT"/>
    <property type="match status" value="1"/>
</dbReference>
<keyword evidence="2" id="KW-1185">Reference proteome</keyword>
<dbReference type="Proteomes" id="UP000617628">
    <property type="component" value="Unassembled WGS sequence"/>
</dbReference>
<dbReference type="Pfam" id="PF05787">
    <property type="entry name" value="PhoX"/>
    <property type="match status" value="1"/>
</dbReference>
<reference evidence="1" key="1">
    <citation type="submission" date="2021-01" db="EMBL/GenBank/DDBJ databases">
        <title>Modified the classification status of verrucomicrobia.</title>
        <authorList>
            <person name="Feng X."/>
        </authorList>
    </citation>
    <scope>NUCLEOTIDE SEQUENCE</scope>
    <source>
        <strain evidence="1">KCTC 13126</strain>
    </source>
</reference>
<accession>A0A934RS61</accession>
<name>A0A934RS61_9BACT</name>
<dbReference type="PANTHER" id="PTHR35399:SF4">
    <property type="entry name" value="MEMBRANE PROTEIN"/>
    <property type="match status" value="1"/>
</dbReference>
<sequence>MSSETTRRTFLKNTALAAGFLGLQSYMTGCGKGSSIDYGPLLEDPNKLLKLPKGFTYTTFSKTGERMDDGLSVPGAHDGMAAFPLDEERVILVRNHELDPKQFRKGPFAHQQDLSREYLDKQYDTARGTGVCGGGTSTLVFNTKTQTLEQHSLSLTGTLRNCSGGPTPWGTWVTCEETVDRANEQLDKDHGYCFEVPATANMGLAIPVPIKGMGRFNHEAIAVDPESGIVYLTEDRWDGLLYRYIPNEPGKLLNGGKLQALAISSQPSRDTRNWPEEQLPEFPRQKAVSTEWIDLEDIDAPNDDLRYRGFSKGAARFARGEGIVYGNGGIYFACTNGGKNRFGQIFKYTPSKFEGAEEEKRNPGTLELFVESDDSQLMKACDNLTVAPWGDIVICEDDNESSAIVGVTPRGELYHIAHVSIKSELAGACFSPDGSTLFVNIQNLPGQTLAITGPWKK</sequence>
<proteinExistence type="predicted"/>
<evidence type="ECO:0000313" key="2">
    <source>
        <dbReference type="Proteomes" id="UP000617628"/>
    </source>
</evidence>
<dbReference type="SUPFAM" id="SSF63829">
    <property type="entry name" value="Calcium-dependent phosphotriesterase"/>
    <property type="match status" value="1"/>
</dbReference>
<dbReference type="RefSeq" id="WP_200353599.1">
    <property type="nucleotide sequence ID" value="NZ_JAENIL010000002.1"/>
</dbReference>
<dbReference type="AlphaFoldDB" id="A0A934RS61"/>
<dbReference type="InterPro" id="IPR008557">
    <property type="entry name" value="PhoX"/>
</dbReference>
<evidence type="ECO:0000313" key="1">
    <source>
        <dbReference type="EMBL" id="MBK1875381.1"/>
    </source>
</evidence>
<gene>
    <name evidence="1" type="ORF">JIN87_00805</name>
</gene>
<dbReference type="EMBL" id="JAENIL010000002">
    <property type="protein sequence ID" value="MBK1875381.1"/>
    <property type="molecule type" value="Genomic_DNA"/>
</dbReference>
<protein>
    <submittedName>
        <fullName evidence="1">DUF839 domain-containing protein</fullName>
    </submittedName>
</protein>
<comment type="caution">
    <text evidence="1">The sequence shown here is derived from an EMBL/GenBank/DDBJ whole genome shotgun (WGS) entry which is preliminary data.</text>
</comment>
<organism evidence="1 2">
    <name type="scientific">Pelagicoccus mobilis</name>
    <dbReference type="NCBI Taxonomy" id="415221"/>
    <lineage>
        <taxon>Bacteria</taxon>
        <taxon>Pseudomonadati</taxon>
        <taxon>Verrucomicrobiota</taxon>
        <taxon>Opitutia</taxon>
        <taxon>Puniceicoccales</taxon>
        <taxon>Pelagicoccaceae</taxon>
        <taxon>Pelagicoccus</taxon>
    </lineage>
</organism>
<dbReference type="InterPro" id="IPR006311">
    <property type="entry name" value="TAT_signal"/>
</dbReference>
<dbReference type="PANTHER" id="PTHR35399">
    <property type="entry name" value="SLR8030 PROTEIN"/>
    <property type="match status" value="1"/>
</dbReference>